<dbReference type="InterPro" id="IPR011991">
    <property type="entry name" value="ArsR-like_HTH"/>
</dbReference>
<keyword evidence="2" id="KW-0238">DNA-binding</keyword>
<dbReference type="EMBL" id="QTTN01000020">
    <property type="protein sequence ID" value="REE80957.1"/>
    <property type="molecule type" value="Genomic_DNA"/>
</dbReference>
<dbReference type="GO" id="GO:0003677">
    <property type="term" value="F:DNA binding"/>
    <property type="evidence" value="ECO:0007669"/>
    <property type="project" value="UniProtKB-KW"/>
</dbReference>
<evidence type="ECO:0000256" key="1">
    <source>
        <dbReference type="ARBA" id="ARBA00023015"/>
    </source>
</evidence>
<organism evidence="5 6">
    <name type="scientific">Paenibacillus taihuensis</name>
    <dbReference type="NCBI Taxonomy" id="1156355"/>
    <lineage>
        <taxon>Bacteria</taxon>
        <taxon>Bacillati</taxon>
        <taxon>Bacillota</taxon>
        <taxon>Bacilli</taxon>
        <taxon>Bacillales</taxon>
        <taxon>Paenibacillaceae</taxon>
        <taxon>Paenibacillus</taxon>
    </lineage>
</organism>
<dbReference type="SUPFAM" id="SSF46785">
    <property type="entry name" value="Winged helix' DNA-binding domain"/>
    <property type="match status" value="1"/>
</dbReference>
<dbReference type="InterPro" id="IPR036390">
    <property type="entry name" value="WH_DNA-bd_sf"/>
</dbReference>
<evidence type="ECO:0000256" key="3">
    <source>
        <dbReference type="ARBA" id="ARBA00023163"/>
    </source>
</evidence>
<dbReference type="AlphaFoldDB" id="A0A3D9RME4"/>
<evidence type="ECO:0000256" key="2">
    <source>
        <dbReference type="ARBA" id="ARBA00023125"/>
    </source>
</evidence>
<dbReference type="Proteomes" id="UP000256304">
    <property type="component" value="Unassembled WGS sequence"/>
</dbReference>
<dbReference type="InterPro" id="IPR051011">
    <property type="entry name" value="Metal_resp_trans_reg"/>
</dbReference>
<sequence>MKPMSEIKQDTSTKDTIRYPSSRIVDVAKALSGDVRVRILEALGEKSMSVSQLAEALGVAQPTISINVQILESVELVTSTTGANREKICSVTGRSILLELPVKLGEGLHRTEELHMPIGMYAHCSIEPTCGIATRDGAHVGSVDDPRVFYLPERVDAALLWFSGAGYIEYYFANPMPPGVTIDELWFSAELCSEAPHFQMDWPSDISLYINDQLVGVFTSPGDLGDRKGKLTPDKWSGTEYGQLTEWRITAAGSQVNGTASSAVTIESLGLQYNKPIRVRIEVAEDAVNCRGLNLFGTNFGDHRQDLLLSFIRYSD</sequence>
<protein>
    <submittedName>
        <fullName evidence="5">Putative transcriptional regulator</fullName>
    </submittedName>
</protein>
<dbReference type="InterPro" id="IPR036388">
    <property type="entry name" value="WH-like_DNA-bd_sf"/>
</dbReference>
<reference evidence="5 6" key="1">
    <citation type="submission" date="2018-08" db="EMBL/GenBank/DDBJ databases">
        <title>Genomic Encyclopedia of Type Strains, Phase III (KMG-III): the genomes of soil and plant-associated and newly described type strains.</title>
        <authorList>
            <person name="Whitman W."/>
        </authorList>
    </citation>
    <scope>NUCLEOTIDE SEQUENCE [LARGE SCALE GENOMIC DNA]</scope>
    <source>
        <strain evidence="5 6">CGMCC 1.10966</strain>
    </source>
</reference>
<comment type="caution">
    <text evidence="5">The sequence shown here is derived from an EMBL/GenBank/DDBJ whole genome shotgun (WGS) entry which is preliminary data.</text>
</comment>
<evidence type="ECO:0000259" key="4">
    <source>
        <dbReference type="SMART" id="SM00418"/>
    </source>
</evidence>
<dbReference type="CDD" id="cd00090">
    <property type="entry name" value="HTH_ARSR"/>
    <property type="match status" value="1"/>
</dbReference>
<dbReference type="PANTHER" id="PTHR43132">
    <property type="entry name" value="ARSENICAL RESISTANCE OPERON REPRESSOR ARSR-RELATED"/>
    <property type="match status" value="1"/>
</dbReference>
<dbReference type="SMART" id="SM00418">
    <property type="entry name" value="HTH_ARSR"/>
    <property type="match status" value="1"/>
</dbReference>
<proteinExistence type="predicted"/>
<dbReference type="InterPro" id="IPR001845">
    <property type="entry name" value="HTH_ArsR_DNA-bd_dom"/>
</dbReference>
<evidence type="ECO:0000313" key="6">
    <source>
        <dbReference type="Proteomes" id="UP000256304"/>
    </source>
</evidence>
<keyword evidence="1" id="KW-0805">Transcription regulation</keyword>
<accession>A0A3D9RME4</accession>
<keyword evidence="3" id="KW-0804">Transcription</keyword>
<feature type="domain" description="HTH arsR-type" evidence="4">
    <location>
        <begin position="26"/>
        <end position="113"/>
    </location>
</feature>
<dbReference type="GO" id="GO:0003700">
    <property type="term" value="F:DNA-binding transcription factor activity"/>
    <property type="evidence" value="ECO:0007669"/>
    <property type="project" value="InterPro"/>
</dbReference>
<gene>
    <name evidence="5" type="ORF">A8990_1203</name>
</gene>
<dbReference type="PANTHER" id="PTHR43132:SF2">
    <property type="entry name" value="ARSENICAL RESISTANCE OPERON REPRESSOR ARSR-RELATED"/>
    <property type="match status" value="1"/>
</dbReference>
<keyword evidence="6" id="KW-1185">Reference proteome</keyword>
<dbReference type="Pfam" id="PF01022">
    <property type="entry name" value="HTH_5"/>
    <property type="match status" value="1"/>
</dbReference>
<evidence type="ECO:0000313" key="5">
    <source>
        <dbReference type="EMBL" id="REE80957.1"/>
    </source>
</evidence>
<name>A0A3D9RME4_9BACL</name>
<dbReference type="Gene3D" id="1.10.10.10">
    <property type="entry name" value="Winged helix-like DNA-binding domain superfamily/Winged helix DNA-binding domain"/>
    <property type="match status" value="1"/>
</dbReference>